<feature type="domain" description="DUF6570" evidence="2">
    <location>
        <begin position="9"/>
        <end position="86"/>
    </location>
</feature>
<gene>
    <name evidence="3" type="ORF">PLOB_00019443</name>
</gene>
<feature type="region of interest" description="Disordered" evidence="1">
    <location>
        <begin position="174"/>
        <end position="196"/>
    </location>
</feature>
<protein>
    <recommendedName>
        <fullName evidence="2">DUF6570 domain-containing protein</fullName>
    </recommendedName>
</protein>
<dbReference type="Pfam" id="PF20209">
    <property type="entry name" value="DUF6570"/>
    <property type="match status" value="1"/>
</dbReference>
<sequence length="196" mass="21387">MCTRCRRDKKVPKVWSGENNMDPMAVPEILSDMSDAEQMLIARLAPTVHVHLLKHGGIASKGHCIAFPQAVQEPATILPRLPAEVDIICDNNPAYGDVVIDGARIENLPEDGELPNLRTVEFSETERVDDQGPAPQQLDAGERDCTDDSTVSGVILPEPGVNVQAQVEAAINEVVSEPREGEAENTQRRVERPVIP</sequence>
<keyword evidence="4" id="KW-1185">Reference proteome</keyword>
<comment type="caution">
    <text evidence="3">The sequence shown here is derived from an EMBL/GenBank/DDBJ whole genome shotgun (WGS) entry which is preliminary data.</text>
</comment>
<reference evidence="3 4" key="1">
    <citation type="submission" date="2022-05" db="EMBL/GenBank/DDBJ databases">
        <authorList>
            <consortium name="Genoscope - CEA"/>
            <person name="William W."/>
        </authorList>
    </citation>
    <scope>NUCLEOTIDE SEQUENCE [LARGE SCALE GENOMIC DNA]</scope>
</reference>
<evidence type="ECO:0000259" key="2">
    <source>
        <dbReference type="Pfam" id="PF20209"/>
    </source>
</evidence>
<name>A0ABN8RFU1_9CNID</name>
<accession>A0ABN8RFU1</accession>
<evidence type="ECO:0000313" key="4">
    <source>
        <dbReference type="Proteomes" id="UP001159405"/>
    </source>
</evidence>
<dbReference type="EMBL" id="CALNXK010000228">
    <property type="protein sequence ID" value="CAH3177673.1"/>
    <property type="molecule type" value="Genomic_DNA"/>
</dbReference>
<feature type="compositionally biased region" description="Basic and acidic residues" evidence="1">
    <location>
        <begin position="176"/>
        <end position="196"/>
    </location>
</feature>
<dbReference type="InterPro" id="IPR046700">
    <property type="entry name" value="DUF6570"/>
</dbReference>
<feature type="region of interest" description="Disordered" evidence="1">
    <location>
        <begin position="124"/>
        <end position="158"/>
    </location>
</feature>
<organism evidence="3 4">
    <name type="scientific">Porites lobata</name>
    <dbReference type="NCBI Taxonomy" id="104759"/>
    <lineage>
        <taxon>Eukaryota</taxon>
        <taxon>Metazoa</taxon>
        <taxon>Cnidaria</taxon>
        <taxon>Anthozoa</taxon>
        <taxon>Hexacorallia</taxon>
        <taxon>Scleractinia</taxon>
        <taxon>Fungiina</taxon>
        <taxon>Poritidae</taxon>
        <taxon>Porites</taxon>
    </lineage>
</organism>
<evidence type="ECO:0000313" key="3">
    <source>
        <dbReference type="EMBL" id="CAH3177673.1"/>
    </source>
</evidence>
<proteinExistence type="predicted"/>
<evidence type="ECO:0000256" key="1">
    <source>
        <dbReference type="SAM" id="MobiDB-lite"/>
    </source>
</evidence>
<feature type="non-terminal residue" evidence="3">
    <location>
        <position position="196"/>
    </location>
</feature>
<dbReference type="Proteomes" id="UP001159405">
    <property type="component" value="Unassembled WGS sequence"/>
</dbReference>